<dbReference type="GeneID" id="96085479"/>
<organism evidence="5 6">
    <name type="scientific">Alternaria dauci</name>
    <dbReference type="NCBI Taxonomy" id="48095"/>
    <lineage>
        <taxon>Eukaryota</taxon>
        <taxon>Fungi</taxon>
        <taxon>Dikarya</taxon>
        <taxon>Ascomycota</taxon>
        <taxon>Pezizomycotina</taxon>
        <taxon>Dothideomycetes</taxon>
        <taxon>Pleosporomycetidae</taxon>
        <taxon>Pleosporales</taxon>
        <taxon>Pleosporineae</taxon>
        <taxon>Pleosporaceae</taxon>
        <taxon>Alternaria</taxon>
        <taxon>Alternaria sect. Porri</taxon>
    </lineage>
</organism>
<evidence type="ECO:0000256" key="2">
    <source>
        <dbReference type="SAM" id="SignalP"/>
    </source>
</evidence>
<feature type="chain" id="PRO_5047090275" description="Tyrosinase copper-binding domain-containing protein" evidence="2">
    <location>
        <begin position="17"/>
        <end position="368"/>
    </location>
</feature>
<gene>
    <name evidence="5" type="ORF">ACET3X_005157</name>
</gene>
<evidence type="ECO:0000256" key="1">
    <source>
        <dbReference type="ARBA" id="ARBA00022723"/>
    </source>
</evidence>
<protein>
    <recommendedName>
        <fullName evidence="3 4">Tyrosinase copper-binding domain-containing protein</fullName>
    </recommendedName>
</protein>
<evidence type="ECO:0000313" key="5">
    <source>
        <dbReference type="EMBL" id="KAL1796617.1"/>
    </source>
</evidence>
<evidence type="ECO:0000313" key="6">
    <source>
        <dbReference type="Proteomes" id="UP001578633"/>
    </source>
</evidence>
<dbReference type="PROSITE" id="PS00497">
    <property type="entry name" value="TYROSINASE_1"/>
    <property type="match status" value="1"/>
</dbReference>
<dbReference type="EMBL" id="JBHGVX010000004">
    <property type="protein sequence ID" value="KAL1796617.1"/>
    <property type="molecule type" value="Genomic_DNA"/>
</dbReference>
<accession>A0ABR3UK40</accession>
<dbReference type="Proteomes" id="UP001578633">
    <property type="component" value="Chromosome 4"/>
</dbReference>
<dbReference type="PANTHER" id="PTHR11474:SF116">
    <property type="entry name" value="TYROSINASE"/>
    <property type="match status" value="1"/>
</dbReference>
<feature type="signal peptide" evidence="2">
    <location>
        <begin position="1"/>
        <end position="16"/>
    </location>
</feature>
<dbReference type="InterPro" id="IPR002227">
    <property type="entry name" value="Tyrosinase_Cu-bd"/>
</dbReference>
<keyword evidence="6" id="KW-1185">Reference proteome</keyword>
<keyword evidence="2" id="KW-0732">Signal</keyword>
<proteinExistence type="predicted"/>
<reference evidence="5 6" key="1">
    <citation type="submission" date="2024-09" db="EMBL/GenBank/DDBJ databases">
        <title>T2T genomes of carrot and Alternaria dauci and their utility for understanding host-pathogen interaction during carrot leaf blight disease.</title>
        <authorList>
            <person name="Liu W."/>
            <person name="Xu S."/>
            <person name="Ou C."/>
            <person name="Liu X."/>
            <person name="Zhuang F."/>
            <person name="Deng X.W."/>
        </authorList>
    </citation>
    <scope>NUCLEOTIDE SEQUENCE [LARGE SCALE GENOMIC DNA]</scope>
    <source>
        <strain evidence="5 6">A2016</strain>
    </source>
</reference>
<evidence type="ECO:0000259" key="3">
    <source>
        <dbReference type="PROSITE" id="PS00497"/>
    </source>
</evidence>
<feature type="domain" description="Tyrosinase copper-binding" evidence="3">
    <location>
        <begin position="110"/>
        <end position="127"/>
    </location>
</feature>
<sequence>MKLAFAFWVLISGAVAQAPQTDALAKHGLEQLWLDVAKHPDSYTKDCTSRTAARRREWSQLKRWEKLNYINAIQCTGKKKARTPAAIASGAKSRYDDFVVTHILLTQYTHGNGNFLSWHRYFMWAWEQTLRNECGYKGYLPYYNWAFDTSISGNGEYIPGRNATCVPNPNRCLVQVPPGNGGGCVTSGPFKHWQMHIGPISSLDTTVQPNPSPDGLGYNPRCISRDINTRSSSETTDAKVAELITASANISAFQDTLQNPLPGSLRVHLGGHQTIAGDAGSDFYNSPSDPYFWNHHAQIDRIWWIWQNQNLEDRRFTIAGTLTFLNNPPTRNATLEDVMTFGEYLGFPNMTIREASSTLAGPFCYIYE</sequence>
<dbReference type="Pfam" id="PF00264">
    <property type="entry name" value="Tyrosinase"/>
    <property type="match status" value="1"/>
</dbReference>
<feature type="domain" description="Tyrosinase copper-binding" evidence="4">
    <location>
        <begin position="289"/>
        <end position="300"/>
    </location>
</feature>
<dbReference type="InterPro" id="IPR050316">
    <property type="entry name" value="Tyrosinase/Hemocyanin"/>
</dbReference>
<dbReference type="RefSeq" id="XP_069307201.1">
    <property type="nucleotide sequence ID" value="XM_069451331.1"/>
</dbReference>
<evidence type="ECO:0000259" key="4">
    <source>
        <dbReference type="PROSITE" id="PS00498"/>
    </source>
</evidence>
<dbReference type="PANTHER" id="PTHR11474">
    <property type="entry name" value="TYROSINASE FAMILY MEMBER"/>
    <property type="match status" value="1"/>
</dbReference>
<dbReference type="Gene3D" id="1.10.1280.10">
    <property type="entry name" value="Di-copper center containing domain from catechol oxidase"/>
    <property type="match status" value="1"/>
</dbReference>
<dbReference type="SUPFAM" id="SSF48056">
    <property type="entry name" value="Di-copper centre-containing domain"/>
    <property type="match status" value="1"/>
</dbReference>
<keyword evidence="1" id="KW-0479">Metal-binding</keyword>
<dbReference type="PROSITE" id="PS00498">
    <property type="entry name" value="TYROSINASE_2"/>
    <property type="match status" value="1"/>
</dbReference>
<comment type="caution">
    <text evidence="5">The sequence shown here is derived from an EMBL/GenBank/DDBJ whole genome shotgun (WGS) entry which is preliminary data.</text>
</comment>
<name>A0ABR3UK40_9PLEO</name>
<dbReference type="PRINTS" id="PR00092">
    <property type="entry name" value="TYROSINASE"/>
</dbReference>
<dbReference type="InterPro" id="IPR008922">
    <property type="entry name" value="Di-copper_centre_dom_sf"/>
</dbReference>